<gene>
    <name evidence="3" type="ORF">SAMN04487992_108205</name>
</gene>
<accession>A0A1G7J4X6</accession>
<dbReference type="Gene3D" id="3.40.50.720">
    <property type="entry name" value="NAD(P)-binding Rossmann-like Domain"/>
    <property type="match status" value="1"/>
</dbReference>
<protein>
    <submittedName>
        <fullName evidence="3">NADP oxidoreductase coenzyme F420-dependent</fullName>
    </submittedName>
</protein>
<dbReference type="InterPro" id="IPR008927">
    <property type="entry name" value="6-PGluconate_DH-like_C_sf"/>
</dbReference>
<dbReference type="EMBL" id="FNBD01000008">
    <property type="protein sequence ID" value="SDF19898.1"/>
    <property type="molecule type" value="Genomic_DNA"/>
</dbReference>
<sequence length="254" mass="28605">MISIVLIGTGNIATHLFDTFLQYDMLNVLQVVGRQKETLNYFSQKTDTCLLTETITTADVYIIAVSDDAITEVSSKLKDVNGLVVHTSGSVPMLALANCKNIGVYYPLQTFSKGKKVNFRTIPICIEAENDENLKSLSFLAETISDKVYHISTEQRRHLHLAAVFVNNFTNYMYTIGNEICDEHQVPFDILRPLIKETSDKIATLAPKEAQTGPARRNDVATMQRHLDQINGKNKKQIYKILSESIQEKYGKKL</sequence>
<dbReference type="InterPro" id="IPR037108">
    <property type="entry name" value="TM1727-like_C_sf"/>
</dbReference>
<dbReference type="InterPro" id="IPR018931">
    <property type="entry name" value="DUF2520"/>
</dbReference>
<dbReference type="eggNOG" id="COG5495">
    <property type="taxonomic scope" value="Bacteria"/>
</dbReference>
<dbReference type="AlphaFoldDB" id="A0A1G7J4X6"/>
<dbReference type="Pfam" id="PF03807">
    <property type="entry name" value="F420_oxidored"/>
    <property type="match status" value="1"/>
</dbReference>
<dbReference type="SUPFAM" id="SSF51735">
    <property type="entry name" value="NAD(P)-binding Rossmann-fold domains"/>
    <property type="match status" value="1"/>
</dbReference>
<proteinExistence type="predicted"/>
<dbReference type="Proteomes" id="UP000182114">
    <property type="component" value="Unassembled WGS sequence"/>
</dbReference>
<evidence type="ECO:0000259" key="2">
    <source>
        <dbReference type="Pfam" id="PF10728"/>
    </source>
</evidence>
<dbReference type="SUPFAM" id="SSF48179">
    <property type="entry name" value="6-phosphogluconate dehydrogenase C-terminal domain-like"/>
    <property type="match status" value="1"/>
</dbReference>
<dbReference type="Pfam" id="PF10728">
    <property type="entry name" value="DUF2520"/>
    <property type="match status" value="1"/>
</dbReference>
<dbReference type="PANTHER" id="PTHR40459:SF1">
    <property type="entry name" value="CONSERVED HYPOTHETICAL ALANINE AND LEUCINE RICH PROTEIN"/>
    <property type="match status" value="1"/>
</dbReference>
<name>A0A1G7J4X6_9FLAO</name>
<dbReference type="Gene3D" id="1.10.1040.20">
    <property type="entry name" value="ProC-like, C-terminal domain"/>
    <property type="match status" value="1"/>
</dbReference>
<dbReference type="PANTHER" id="PTHR40459">
    <property type="entry name" value="CONSERVED HYPOTHETICAL ALANINE AND LEUCINE RICH PROTEIN"/>
    <property type="match status" value="1"/>
</dbReference>
<keyword evidence="4" id="KW-1185">Reference proteome</keyword>
<feature type="domain" description="DUF2520" evidence="2">
    <location>
        <begin position="122"/>
        <end position="246"/>
    </location>
</feature>
<evidence type="ECO:0000313" key="4">
    <source>
        <dbReference type="Proteomes" id="UP000182114"/>
    </source>
</evidence>
<evidence type="ECO:0000259" key="1">
    <source>
        <dbReference type="Pfam" id="PF03807"/>
    </source>
</evidence>
<reference evidence="4" key="1">
    <citation type="submission" date="2016-10" db="EMBL/GenBank/DDBJ databases">
        <authorList>
            <person name="Varghese N."/>
            <person name="Submissions S."/>
        </authorList>
    </citation>
    <scope>NUCLEOTIDE SEQUENCE [LARGE SCALE GENOMIC DNA]</scope>
    <source>
        <strain evidence="4">DSM 24729</strain>
    </source>
</reference>
<dbReference type="InterPro" id="IPR036291">
    <property type="entry name" value="NAD(P)-bd_dom_sf"/>
</dbReference>
<organism evidence="3 4">
    <name type="scientific">Cellulophaga baltica</name>
    <dbReference type="NCBI Taxonomy" id="76594"/>
    <lineage>
        <taxon>Bacteria</taxon>
        <taxon>Pseudomonadati</taxon>
        <taxon>Bacteroidota</taxon>
        <taxon>Flavobacteriia</taxon>
        <taxon>Flavobacteriales</taxon>
        <taxon>Flavobacteriaceae</taxon>
        <taxon>Cellulophaga</taxon>
    </lineage>
</organism>
<dbReference type="InterPro" id="IPR028939">
    <property type="entry name" value="P5C_Rdtase_cat_N"/>
</dbReference>
<feature type="domain" description="Pyrroline-5-carboxylate reductase catalytic N-terminal" evidence="1">
    <location>
        <begin position="4"/>
        <end position="80"/>
    </location>
</feature>
<evidence type="ECO:0000313" key="3">
    <source>
        <dbReference type="EMBL" id="SDF19898.1"/>
    </source>
</evidence>
<dbReference type="RefSeq" id="WP_074538876.1">
    <property type="nucleotide sequence ID" value="NZ_FNBD01000008.1"/>
</dbReference>